<dbReference type="PANTHER" id="PTHR43918">
    <property type="entry name" value="ACETYLCHOLINESTERASE"/>
    <property type="match status" value="1"/>
</dbReference>
<dbReference type="Gene3D" id="3.40.50.1820">
    <property type="entry name" value="alpha/beta hydrolase"/>
    <property type="match status" value="1"/>
</dbReference>
<protein>
    <recommendedName>
        <fullName evidence="5">Carboxylic ester hydrolase</fullName>
        <ecNumber evidence="5">3.1.1.-</ecNumber>
    </recommendedName>
</protein>
<dbReference type="EMBL" id="CP092865">
    <property type="protein sequence ID" value="UYV64697.1"/>
    <property type="molecule type" value="Genomic_DNA"/>
</dbReference>
<dbReference type="InterPro" id="IPR019819">
    <property type="entry name" value="Carboxylesterase_B_CS"/>
</dbReference>
<evidence type="ECO:0000259" key="6">
    <source>
        <dbReference type="Pfam" id="PF00135"/>
    </source>
</evidence>
<organism evidence="7 8">
    <name type="scientific">Cordylochernes scorpioides</name>
    <dbReference type="NCBI Taxonomy" id="51811"/>
    <lineage>
        <taxon>Eukaryota</taxon>
        <taxon>Metazoa</taxon>
        <taxon>Ecdysozoa</taxon>
        <taxon>Arthropoda</taxon>
        <taxon>Chelicerata</taxon>
        <taxon>Arachnida</taxon>
        <taxon>Pseudoscorpiones</taxon>
        <taxon>Cheliferoidea</taxon>
        <taxon>Chernetidae</taxon>
        <taxon>Cordylochernes</taxon>
    </lineage>
</organism>
<dbReference type="InterPro" id="IPR019826">
    <property type="entry name" value="Carboxylesterase_B_AS"/>
</dbReference>
<dbReference type="InterPro" id="IPR050654">
    <property type="entry name" value="AChE-related_enzymes"/>
</dbReference>
<dbReference type="PANTHER" id="PTHR43918:SF4">
    <property type="entry name" value="CARBOXYLIC ESTER HYDROLASE"/>
    <property type="match status" value="1"/>
</dbReference>
<proteinExistence type="inferred from homology"/>
<dbReference type="EC" id="3.1.1.-" evidence="5"/>
<keyword evidence="4" id="KW-0325">Glycoprotein</keyword>
<sequence length="561" mass="63595">MILIVDDVSDMILIIFLPIVSSFQSDPLVAVQADGWSVIGRHKQVSSGNVEEFLGIPYALPPIGRYRFHKPHPILLYPKHIEALKYKPCCKPLRLAVQEVKKSTNLNLILNVFPTSEDCLYLNIWTPSKNRQIPKPVMFYIHGGGYVTGCSNDVYDGTILSSFGIVVVVISYRIGSFGFLYAGTKDATGNMGLYDQILALEWVKQNIKYFGGDPKQVTICGESAGGISVGALVTSLKGKGLFKRAILQSGTPNFPFLVRSKNELIENTHLLSQYVGCNDDGGTVYDNPDLILSCLRKIPTDILSNAEYQITKTRNIFLMFTPIYDDEFLNYKTFVPFHPTHINDVEILIGITSDEIPGIYFFIFPEMFIKGNYPINYRIAIENFERYMKFDQGILNPNIFIDYYFENIPKGNKTAVTEKYNNLMKDFMFGCPAIFFADLMARRVRGCIPNVDLAYGEATLDRSNVYRWYEMFSEGREDVNDEERAGRPSTSTTDEKINEVEKMILANRRITVREVAEDLNISIGSCHSIFINDLGMRRVAAKFVPKLLNCDQKQHRMNIAK</sequence>
<dbReference type="PROSITE" id="PS00122">
    <property type="entry name" value="CARBOXYLESTERASE_B_1"/>
    <property type="match status" value="1"/>
</dbReference>
<dbReference type="PROSITE" id="PS00941">
    <property type="entry name" value="CARBOXYLESTERASE_B_2"/>
    <property type="match status" value="1"/>
</dbReference>
<dbReference type="InterPro" id="IPR029058">
    <property type="entry name" value="AB_hydrolase_fold"/>
</dbReference>
<accession>A0ABY6KAD3</accession>
<keyword evidence="8" id="KW-1185">Reference proteome</keyword>
<dbReference type="SUPFAM" id="SSF53474">
    <property type="entry name" value="alpha/beta-Hydrolases"/>
    <property type="match status" value="1"/>
</dbReference>
<dbReference type="Proteomes" id="UP001235939">
    <property type="component" value="Chromosome 03"/>
</dbReference>
<evidence type="ECO:0000313" key="7">
    <source>
        <dbReference type="EMBL" id="UYV64697.1"/>
    </source>
</evidence>
<evidence type="ECO:0000256" key="1">
    <source>
        <dbReference type="ARBA" id="ARBA00005964"/>
    </source>
</evidence>
<evidence type="ECO:0000256" key="3">
    <source>
        <dbReference type="ARBA" id="ARBA00022801"/>
    </source>
</evidence>
<keyword evidence="2" id="KW-0719">Serine esterase</keyword>
<evidence type="ECO:0000256" key="4">
    <source>
        <dbReference type="ARBA" id="ARBA00023180"/>
    </source>
</evidence>
<dbReference type="Pfam" id="PF00135">
    <property type="entry name" value="COesterase"/>
    <property type="match status" value="1"/>
</dbReference>
<feature type="domain" description="Carboxylesterase type B" evidence="6">
    <location>
        <begin position="36"/>
        <end position="442"/>
    </location>
</feature>
<keyword evidence="3 5" id="KW-0378">Hydrolase</keyword>
<reference evidence="7 8" key="1">
    <citation type="submission" date="2022-01" db="EMBL/GenBank/DDBJ databases">
        <title>A chromosomal length assembly of Cordylochernes scorpioides.</title>
        <authorList>
            <person name="Zeh D."/>
            <person name="Zeh J."/>
        </authorList>
    </citation>
    <scope>NUCLEOTIDE SEQUENCE [LARGE SCALE GENOMIC DNA]</scope>
    <source>
        <strain evidence="7">IN4F17</strain>
        <tissue evidence="7">Whole Body</tissue>
    </source>
</reference>
<evidence type="ECO:0000256" key="2">
    <source>
        <dbReference type="ARBA" id="ARBA00022487"/>
    </source>
</evidence>
<dbReference type="InterPro" id="IPR002018">
    <property type="entry name" value="CarbesteraseB"/>
</dbReference>
<gene>
    <name evidence="7" type="ORF">LAZ67_3001696</name>
</gene>
<name>A0ABY6KAD3_9ARAC</name>
<comment type="similarity">
    <text evidence="1 5">Belongs to the type-B carboxylesterase/lipase family.</text>
</comment>
<evidence type="ECO:0000313" key="8">
    <source>
        <dbReference type="Proteomes" id="UP001235939"/>
    </source>
</evidence>
<evidence type="ECO:0000256" key="5">
    <source>
        <dbReference type="RuleBase" id="RU361235"/>
    </source>
</evidence>